<evidence type="ECO:0008006" key="5">
    <source>
        <dbReference type="Google" id="ProtNLM"/>
    </source>
</evidence>
<feature type="compositionally biased region" description="Pro residues" evidence="1">
    <location>
        <begin position="97"/>
        <end position="107"/>
    </location>
</feature>
<protein>
    <recommendedName>
        <fullName evidence="5">Lipoprotein</fullName>
    </recommendedName>
</protein>
<keyword evidence="2" id="KW-0732">Signal</keyword>
<evidence type="ECO:0000256" key="2">
    <source>
        <dbReference type="SAM" id="SignalP"/>
    </source>
</evidence>
<dbReference type="Proteomes" id="UP000198481">
    <property type="component" value="Chromosome I"/>
</dbReference>
<dbReference type="STRING" id="1148509.SAMN05216222_5386"/>
<feature type="region of interest" description="Disordered" evidence="1">
    <location>
        <begin position="23"/>
        <end position="116"/>
    </location>
</feature>
<evidence type="ECO:0000313" key="4">
    <source>
        <dbReference type="Proteomes" id="UP000198481"/>
    </source>
</evidence>
<reference evidence="3 4" key="1">
    <citation type="submission" date="2016-10" db="EMBL/GenBank/DDBJ databases">
        <authorList>
            <person name="de Groot N.N."/>
        </authorList>
    </citation>
    <scope>NUCLEOTIDE SEQUENCE [LARGE SCALE GENOMIC DNA]</scope>
    <source>
        <strain evidence="3 4">LMG 26867</strain>
    </source>
</reference>
<organism evidence="3 4">
    <name type="scientific">Pseudomonas prosekii</name>
    <dbReference type="NCBI Taxonomy" id="1148509"/>
    <lineage>
        <taxon>Bacteria</taxon>
        <taxon>Pseudomonadati</taxon>
        <taxon>Pseudomonadota</taxon>
        <taxon>Gammaproteobacteria</taxon>
        <taxon>Pseudomonadales</taxon>
        <taxon>Pseudomonadaceae</taxon>
        <taxon>Pseudomonas</taxon>
    </lineage>
</organism>
<dbReference type="AlphaFoldDB" id="A0A1H2BQG8"/>
<dbReference type="RefSeq" id="WP_092280945.1">
    <property type="nucleotide sequence ID" value="NZ_LT629762.1"/>
</dbReference>
<sequence length="116" mass="12262">MNRLMLGCALLALSGVLGPMAQADTSRSSLLLAQSPTGVNNNPYNSPTRRANPNSMQGTQPNTPETRQPTFAPAPRPPTLQNGGIGNGYPQQRSVPSTPPKFIPNPPLRDSGSSNR</sequence>
<evidence type="ECO:0000256" key="1">
    <source>
        <dbReference type="SAM" id="MobiDB-lite"/>
    </source>
</evidence>
<gene>
    <name evidence="3" type="ORF">SAMN05216222_5386</name>
</gene>
<feature type="chain" id="PRO_5009270242" description="Lipoprotein" evidence="2">
    <location>
        <begin position="24"/>
        <end position="116"/>
    </location>
</feature>
<dbReference type="EMBL" id="LT629762">
    <property type="protein sequence ID" value="SDT60448.1"/>
    <property type="molecule type" value="Genomic_DNA"/>
</dbReference>
<feature type="signal peptide" evidence="2">
    <location>
        <begin position="1"/>
        <end position="23"/>
    </location>
</feature>
<evidence type="ECO:0000313" key="3">
    <source>
        <dbReference type="EMBL" id="SDT60448.1"/>
    </source>
</evidence>
<feature type="compositionally biased region" description="Polar residues" evidence="1">
    <location>
        <begin position="23"/>
        <end position="69"/>
    </location>
</feature>
<accession>A0A1H2BQG8</accession>
<proteinExistence type="predicted"/>
<name>A0A1H2BQG8_9PSED</name>